<reference evidence="2" key="1">
    <citation type="submission" date="2023-10" db="EMBL/GenBank/DDBJ databases">
        <title>Chromosome-level genome of the transformable northern wattle, Acacia crassicarpa.</title>
        <authorList>
            <person name="Massaro I."/>
            <person name="Sinha N.R."/>
            <person name="Poethig S."/>
            <person name="Leichty A.R."/>
        </authorList>
    </citation>
    <scope>NUCLEOTIDE SEQUENCE</scope>
    <source>
        <strain evidence="2">Acra3RX</strain>
        <tissue evidence="2">Leaf</tissue>
    </source>
</reference>
<keyword evidence="3" id="KW-1185">Reference proteome</keyword>
<evidence type="ECO:0000256" key="1">
    <source>
        <dbReference type="SAM" id="Phobius"/>
    </source>
</evidence>
<keyword evidence="1" id="KW-1133">Transmembrane helix</keyword>
<feature type="transmembrane region" description="Helical" evidence="1">
    <location>
        <begin position="44"/>
        <end position="70"/>
    </location>
</feature>
<protein>
    <submittedName>
        <fullName evidence="2">Uncharacterized protein</fullName>
    </submittedName>
</protein>
<dbReference type="AlphaFoldDB" id="A0AAE1MG75"/>
<gene>
    <name evidence="2" type="ORF">QN277_029448</name>
</gene>
<accession>A0AAE1MG75</accession>
<organism evidence="2 3">
    <name type="scientific">Acacia crassicarpa</name>
    <name type="common">northern wattle</name>
    <dbReference type="NCBI Taxonomy" id="499986"/>
    <lineage>
        <taxon>Eukaryota</taxon>
        <taxon>Viridiplantae</taxon>
        <taxon>Streptophyta</taxon>
        <taxon>Embryophyta</taxon>
        <taxon>Tracheophyta</taxon>
        <taxon>Spermatophyta</taxon>
        <taxon>Magnoliopsida</taxon>
        <taxon>eudicotyledons</taxon>
        <taxon>Gunneridae</taxon>
        <taxon>Pentapetalae</taxon>
        <taxon>rosids</taxon>
        <taxon>fabids</taxon>
        <taxon>Fabales</taxon>
        <taxon>Fabaceae</taxon>
        <taxon>Caesalpinioideae</taxon>
        <taxon>mimosoid clade</taxon>
        <taxon>Acacieae</taxon>
        <taxon>Acacia</taxon>
    </lineage>
</organism>
<dbReference type="Proteomes" id="UP001293593">
    <property type="component" value="Unassembled WGS sequence"/>
</dbReference>
<proteinExistence type="predicted"/>
<keyword evidence="1" id="KW-0812">Transmembrane</keyword>
<evidence type="ECO:0000313" key="2">
    <source>
        <dbReference type="EMBL" id="KAK4264114.1"/>
    </source>
</evidence>
<evidence type="ECO:0000313" key="3">
    <source>
        <dbReference type="Proteomes" id="UP001293593"/>
    </source>
</evidence>
<dbReference type="EMBL" id="JAWXYG010000009">
    <property type="protein sequence ID" value="KAK4264114.1"/>
    <property type="molecule type" value="Genomic_DNA"/>
</dbReference>
<sequence>MFGGLHLRRLNFRFSPHLRFIIQGFGGLVTDCHMRRFKPISFTYFHLYAISIYLCCCVTTVYRAACYVLYCEWLNFSARRVTNFYLMARN</sequence>
<comment type="caution">
    <text evidence="2">The sequence shown here is derived from an EMBL/GenBank/DDBJ whole genome shotgun (WGS) entry which is preliminary data.</text>
</comment>
<keyword evidence="1" id="KW-0472">Membrane</keyword>
<name>A0AAE1MG75_9FABA</name>